<keyword evidence="1" id="KW-0472">Membrane</keyword>
<dbReference type="RefSeq" id="WP_281840313.1">
    <property type="nucleotide sequence ID" value="NZ_BROH01000001.1"/>
</dbReference>
<feature type="transmembrane region" description="Helical" evidence="1">
    <location>
        <begin position="122"/>
        <end position="139"/>
    </location>
</feature>
<dbReference type="Proteomes" id="UP001144205">
    <property type="component" value="Unassembled WGS sequence"/>
</dbReference>
<feature type="transmembrane region" description="Helical" evidence="1">
    <location>
        <begin position="145"/>
        <end position="164"/>
    </location>
</feature>
<keyword evidence="4" id="KW-1185">Reference proteome</keyword>
<comment type="caution">
    <text evidence="3">The sequence shown here is derived from an EMBL/GenBank/DDBJ whole genome shotgun (WGS) entry which is preliminary data.</text>
</comment>
<protein>
    <submittedName>
        <fullName evidence="3">Membrane protein</fullName>
    </submittedName>
</protein>
<dbReference type="SUPFAM" id="SSF103481">
    <property type="entry name" value="Multidrug resistance efflux transporter EmrE"/>
    <property type="match status" value="2"/>
</dbReference>
<dbReference type="Pfam" id="PF00892">
    <property type="entry name" value="EamA"/>
    <property type="match status" value="2"/>
</dbReference>
<evidence type="ECO:0000313" key="3">
    <source>
        <dbReference type="EMBL" id="GKY86351.1"/>
    </source>
</evidence>
<reference evidence="3" key="1">
    <citation type="journal article" date="2023" name="Int. J. Syst. Evol. Microbiol.">
        <title>Sinisalibacter aestuarii sp. nov., isolated from estuarine sediment of the Arakawa River.</title>
        <authorList>
            <person name="Arafat S.T."/>
            <person name="Hirano S."/>
            <person name="Sato A."/>
            <person name="Takeuchi K."/>
            <person name="Yasuda T."/>
            <person name="Terahara T."/>
            <person name="Hamada M."/>
            <person name="Kobayashi T."/>
        </authorList>
    </citation>
    <scope>NUCLEOTIDE SEQUENCE</scope>
    <source>
        <strain evidence="3">B-399</strain>
    </source>
</reference>
<sequence>MSVTGPLYALLSFAVFATHDAVIKFLGASYSPIQIIFFVTLFSFPLVTLMLMAERTEGHLRPVHPWWSLARTLCTTIAGFAAFYAFTVLPLAQVYVLLFASPLLITLLSIPMLGEKVGPHRLIAVLVGLCGVIVVLRPGAAELSLGHLAGAVAAVFGATAALIVRKIGSEERTAVLMLYPMVSNFVVMGAILAFVYKPMPVAHLGGLGVVAVLSFVGGLVLIAAYRKADAAIVAPMQYSQILWATLYGFLFFDEGVDGYTLAGAGIIIASGIYIVIRETRLGAASQAPITRTRSRGATTALFRISPLLKRKRQAS</sequence>
<dbReference type="PANTHER" id="PTHR22911:SF135">
    <property type="entry name" value="BLR4310 PROTEIN"/>
    <property type="match status" value="1"/>
</dbReference>
<feature type="transmembrane region" description="Helical" evidence="1">
    <location>
        <begin position="176"/>
        <end position="196"/>
    </location>
</feature>
<keyword evidence="1" id="KW-1133">Transmembrane helix</keyword>
<feature type="transmembrane region" description="Helical" evidence="1">
    <location>
        <begin position="232"/>
        <end position="252"/>
    </location>
</feature>
<feature type="transmembrane region" description="Helical" evidence="1">
    <location>
        <begin position="33"/>
        <end position="53"/>
    </location>
</feature>
<evidence type="ECO:0000256" key="1">
    <source>
        <dbReference type="SAM" id="Phobius"/>
    </source>
</evidence>
<feature type="domain" description="EamA" evidence="2">
    <location>
        <begin position="5"/>
        <end position="136"/>
    </location>
</feature>
<dbReference type="EMBL" id="BROH01000001">
    <property type="protein sequence ID" value="GKY86351.1"/>
    <property type="molecule type" value="Genomic_DNA"/>
</dbReference>
<organism evidence="3 4">
    <name type="scientific">Sinisalibacter aestuarii</name>
    <dbReference type="NCBI Taxonomy" id="2949426"/>
    <lineage>
        <taxon>Bacteria</taxon>
        <taxon>Pseudomonadati</taxon>
        <taxon>Pseudomonadota</taxon>
        <taxon>Alphaproteobacteria</taxon>
        <taxon>Rhodobacterales</taxon>
        <taxon>Roseobacteraceae</taxon>
        <taxon>Sinisalibacter</taxon>
    </lineage>
</organism>
<dbReference type="PANTHER" id="PTHR22911">
    <property type="entry name" value="ACYL-MALONYL CONDENSING ENZYME-RELATED"/>
    <property type="match status" value="1"/>
</dbReference>
<gene>
    <name evidence="3" type="ORF">STA1M1_02200</name>
</gene>
<dbReference type="InterPro" id="IPR000620">
    <property type="entry name" value="EamA_dom"/>
</dbReference>
<dbReference type="Gene3D" id="1.10.3730.20">
    <property type="match status" value="1"/>
</dbReference>
<proteinExistence type="predicted"/>
<feature type="transmembrane region" description="Helical" evidence="1">
    <location>
        <begin position="92"/>
        <end position="110"/>
    </location>
</feature>
<keyword evidence="1" id="KW-0812">Transmembrane</keyword>
<name>A0ABQ5LPY9_9RHOB</name>
<feature type="domain" description="EamA" evidence="2">
    <location>
        <begin position="145"/>
        <end position="274"/>
    </location>
</feature>
<evidence type="ECO:0000313" key="4">
    <source>
        <dbReference type="Proteomes" id="UP001144205"/>
    </source>
</evidence>
<accession>A0ABQ5LPY9</accession>
<dbReference type="InterPro" id="IPR037185">
    <property type="entry name" value="EmrE-like"/>
</dbReference>
<evidence type="ECO:0000259" key="2">
    <source>
        <dbReference type="Pfam" id="PF00892"/>
    </source>
</evidence>
<feature type="transmembrane region" description="Helical" evidence="1">
    <location>
        <begin position="65"/>
        <end position="86"/>
    </location>
</feature>
<feature type="transmembrane region" description="Helical" evidence="1">
    <location>
        <begin position="258"/>
        <end position="276"/>
    </location>
</feature>
<feature type="transmembrane region" description="Helical" evidence="1">
    <location>
        <begin position="202"/>
        <end position="225"/>
    </location>
</feature>